<comment type="pathway">
    <text evidence="2">Protein modification; protein glycosylation.</text>
</comment>
<sequence>MNSVLDQVKHKSKLALQVVSHCHTSSGREQYVQALKKYIDITELGSCHKTHTSINESKISGLIEDHMFYLAFENAVCNFYVTEKFWNVKKLIVPIVLSREPMKGLNIPRDSYIAASDFSGVKDLANYLIFLQQHPAEYLRYFEWTKKYKRTSGLNPLCELCQWAVEKRHKVAKLNAAKWFEEDAQCVNSFVENVLFPISNMCDYDHGDGKGKIMWFRWLK</sequence>
<dbReference type="InterPro" id="IPR001503">
    <property type="entry name" value="Glyco_trans_10"/>
</dbReference>
<dbReference type="Gene3D" id="3.40.50.11660">
    <property type="entry name" value="Glycosyl transferase family 10, C-terminal domain"/>
    <property type="match status" value="1"/>
</dbReference>
<dbReference type="AlphaFoldDB" id="A0AAD4QV51"/>
<gene>
    <name evidence="9" type="ORF">DdX_14993</name>
</gene>
<dbReference type="PANTHER" id="PTHR48438:SF1">
    <property type="entry name" value="ALPHA-(1,3)-FUCOSYLTRANSFERASE C-RELATED"/>
    <property type="match status" value="1"/>
</dbReference>
<name>A0AAD4QV51_9BILA</name>
<dbReference type="GO" id="GO:0008417">
    <property type="term" value="F:fucosyltransferase activity"/>
    <property type="evidence" value="ECO:0007669"/>
    <property type="project" value="InterPro"/>
</dbReference>
<evidence type="ECO:0000256" key="6">
    <source>
        <dbReference type="ARBA" id="ARBA00023034"/>
    </source>
</evidence>
<evidence type="ECO:0000256" key="4">
    <source>
        <dbReference type="ARBA" id="ARBA00022676"/>
    </source>
</evidence>
<protein>
    <recommendedName>
        <fullName evidence="7">Fucosyltransferase</fullName>
        <ecNumber evidence="7">2.4.1.-</ecNumber>
    </recommendedName>
</protein>
<keyword evidence="5 7" id="KW-0808">Transferase</keyword>
<dbReference type="EMBL" id="JAKKPZ010000085">
    <property type="protein sequence ID" value="KAI1703258.1"/>
    <property type="molecule type" value="Genomic_DNA"/>
</dbReference>
<keyword evidence="10" id="KW-1185">Reference proteome</keyword>
<dbReference type="InterPro" id="IPR055270">
    <property type="entry name" value="Glyco_tran_10_C"/>
</dbReference>
<organism evidence="9 10">
    <name type="scientific">Ditylenchus destructor</name>
    <dbReference type="NCBI Taxonomy" id="166010"/>
    <lineage>
        <taxon>Eukaryota</taxon>
        <taxon>Metazoa</taxon>
        <taxon>Ecdysozoa</taxon>
        <taxon>Nematoda</taxon>
        <taxon>Chromadorea</taxon>
        <taxon>Rhabditida</taxon>
        <taxon>Tylenchina</taxon>
        <taxon>Tylenchomorpha</taxon>
        <taxon>Sphaerularioidea</taxon>
        <taxon>Anguinidae</taxon>
        <taxon>Anguininae</taxon>
        <taxon>Ditylenchus</taxon>
    </lineage>
</organism>
<keyword evidence="7" id="KW-0812">Transmembrane</keyword>
<keyword evidence="6 7" id="KW-0333">Golgi apparatus</keyword>
<feature type="domain" description="Fucosyltransferase C-terminal" evidence="8">
    <location>
        <begin position="9"/>
        <end position="169"/>
    </location>
</feature>
<reference evidence="9" key="1">
    <citation type="submission" date="2022-01" db="EMBL/GenBank/DDBJ databases">
        <title>Genome Sequence Resource for Two Populations of Ditylenchus destructor, the Migratory Endoparasitic Phytonematode.</title>
        <authorList>
            <person name="Zhang H."/>
            <person name="Lin R."/>
            <person name="Xie B."/>
        </authorList>
    </citation>
    <scope>NUCLEOTIDE SEQUENCE</scope>
    <source>
        <strain evidence="9">BazhouSP</strain>
    </source>
</reference>
<dbReference type="SUPFAM" id="SSF53756">
    <property type="entry name" value="UDP-Glycosyltransferase/glycogen phosphorylase"/>
    <property type="match status" value="1"/>
</dbReference>
<evidence type="ECO:0000256" key="5">
    <source>
        <dbReference type="ARBA" id="ARBA00022679"/>
    </source>
</evidence>
<evidence type="ECO:0000256" key="7">
    <source>
        <dbReference type="RuleBase" id="RU003832"/>
    </source>
</evidence>
<keyword evidence="7" id="KW-0472">Membrane</keyword>
<comment type="similarity">
    <text evidence="3 7">Belongs to the glycosyltransferase 10 family.</text>
</comment>
<evidence type="ECO:0000313" key="9">
    <source>
        <dbReference type="EMBL" id="KAI1703258.1"/>
    </source>
</evidence>
<dbReference type="Pfam" id="PF00852">
    <property type="entry name" value="Glyco_transf_10"/>
    <property type="match status" value="1"/>
</dbReference>
<evidence type="ECO:0000313" key="10">
    <source>
        <dbReference type="Proteomes" id="UP001201812"/>
    </source>
</evidence>
<comment type="subcellular location">
    <subcellularLocation>
        <location evidence="1">Golgi apparatus membrane</location>
        <topology evidence="1">Single-pass type II membrane protein</topology>
    </subcellularLocation>
    <subcellularLocation>
        <location evidence="7">Golgi apparatus</location>
        <location evidence="7">Golgi stack membrane</location>
        <topology evidence="7">Single-pass type II membrane protein</topology>
    </subcellularLocation>
</comment>
<dbReference type="EC" id="2.4.1.-" evidence="7"/>
<dbReference type="InterPro" id="IPR038577">
    <property type="entry name" value="GT10-like_C_sf"/>
</dbReference>
<comment type="caution">
    <text evidence="9">The sequence shown here is derived from an EMBL/GenBank/DDBJ whole genome shotgun (WGS) entry which is preliminary data.</text>
</comment>
<evidence type="ECO:0000256" key="2">
    <source>
        <dbReference type="ARBA" id="ARBA00004922"/>
    </source>
</evidence>
<proteinExistence type="inferred from homology"/>
<dbReference type="GO" id="GO:0032580">
    <property type="term" value="C:Golgi cisterna membrane"/>
    <property type="evidence" value="ECO:0007669"/>
    <property type="project" value="UniProtKB-SubCell"/>
</dbReference>
<accession>A0AAD4QV51</accession>
<dbReference type="Proteomes" id="UP001201812">
    <property type="component" value="Unassembled WGS sequence"/>
</dbReference>
<keyword evidence="4 7" id="KW-0328">Glycosyltransferase</keyword>
<dbReference type="PANTHER" id="PTHR48438">
    <property type="entry name" value="ALPHA-(1,3)-FUCOSYLTRANSFERASE C-RELATED"/>
    <property type="match status" value="1"/>
</dbReference>
<evidence type="ECO:0000256" key="1">
    <source>
        <dbReference type="ARBA" id="ARBA00004323"/>
    </source>
</evidence>
<evidence type="ECO:0000259" key="8">
    <source>
        <dbReference type="Pfam" id="PF00852"/>
    </source>
</evidence>
<evidence type="ECO:0000256" key="3">
    <source>
        <dbReference type="ARBA" id="ARBA00008919"/>
    </source>
</evidence>
<dbReference type="GO" id="GO:0000139">
    <property type="term" value="C:Golgi membrane"/>
    <property type="evidence" value="ECO:0007669"/>
    <property type="project" value="UniProtKB-SubCell"/>
</dbReference>